<sequence>MLRAVNWALVGLLMVSGSLWAQGIPTIDKAAITQFVQQVAHMKEQIDNQIAQINELKAQVEAVTGQRAKGSLYRTNVPDRIPSEWSEIYQLAGVSIDHLKDPKAAVDEAELKGLAVIYEQSEVALTDTQLRLDNINALMDQINVTTDIKDSADLQSRIAAEQAIIANNQIKLDQMARMYELQKDVIYQQTTARDACILEHWSSDNTDVCY</sequence>
<name>A0ABP9M5W1_9BURK</name>
<accession>A0ABP9M5W1</accession>
<organism evidence="3 4">
    <name type="scientific">Paenalcaligenes hermetiae</name>
    <dbReference type="NCBI Taxonomy" id="1157987"/>
    <lineage>
        <taxon>Bacteria</taxon>
        <taxon>Pseudomonadati</taxon>
        <taxon>Pseudomonadota</taxon>
        <taxon>Betaproteobacteria</taxon>
        <taxon>Burkholderiales</taxon>
        <taxon>Alcaligenaceae</taxon>
        <taxon>Paenalcaligenes</taxon>
    </lineage>
</organism>
<evidence type="ECO:0008006" key="5">
    <source>
        <dbReference type="Google" id="ProtNLM"/>
    </source>
</evidence>
<evidence type="ECO:0000256" key="2">
    <source>
        <dbReference type="SAM" id="SignalP"/>
    </source>
</evidence>
<dbReference type="InterPro" id="IPR023220">
    <property type="entry name" value="T4SS_VirB5-domain"/>
</dbReference>
<dbReference type="Pfam" id="PF07996">
    <property type="entry name" value="T4SS"/>
    <property type="match status" value="2"/>
</dbReference>
<proteinExistence type="predicted"/>
<feature type="chain" id="PRO_5046300335" description="Type IV secretion system protein VirB5" evidence="2">
    <location>
        <begin position="22"/>
        <end position="210"/>
    </location>
</feature>
<dbReference type="InterPro" id="IPR014158">
    <property type="entry name" value="T4SS_VirB5"/>
</dbReference>
<evidence type="ECO:0000256" key="1">
    <source>
        <dbReference type="SAM" id="Coils"/>
    </source>
</evidence>
<evidence type="ECO:0000313" key="3">
    <source>
        <dbReference type="EMBL" id="GAA5091673.1"/>
    </source>
</evidence>
<keyword evidence="2" id="KW-0732">Signal</keyword>
<gene>
    <name evidence="3" type="ORF">GCM10023337_17740</name>
</gene>
<dbReference type="RefSeq" id="WP_377536214.1">
    <property type="nucleotide sequence ID" value="NZ_JBHSUI010000011.1"/>
</dbReference>
<dbReference type="CDD" id="cd14262">
    <property type="entry name" value="VirB5_like"/>
    <property type="match status" value="1"/>
</dbReference>
<comment type="caution">
    <text evidence="3">The sequence shown here is derived from an EMBL/GenBank/DDBJ whole genome shotgun (WGS) entry which is preliminary data.</text>
</comment>
<dbReference type="Proteomes" id="UP001500227">
    <property type="component" value="Unassembled WGS sequence"/>
</dbReference>
<dbReference type="EMBL" id="BAABKD010000011">
    <property type="protein sequence ID" value="GAA5091673.1"/>
    <property type="molecule type" value="Genomic_DNA"/>
</dbReference>
<keyword evidence="4" id="KW-1185">Reference proteome</keyword>
<protein>
    <recommendedName>
        <fullName evidence="5">Type IV secretion system protein VirB5</fullName>
    </recommendedName>
</protein>
<feature type="coiled-coil region" evidence="1">
    <location>
        <begin position="39"/>
        <end position="66"/>
    </location>
</feature>
<dbReference type="SUPFAM" id="SSF101082">
    <property type="entry name" value="Typo IV secretion system protein TraC"/>
    <property type="match status" value="1"/>
</dbReference>
<feature type="signal peptide" evidence="2">
    <location>
        <begin position="1"/>
        <end position="21"/>
    </location>
</feature>
<keyword evidence="1" id="KW-0175">Coiled coil</keyword>
<dbReference type="Gene3D" id="1.20.58.430">
    <property type="entry name" value="Type IV secretion system, VirB5-domain"/>
    <property type="match status" value="1"/>
</dbReference>
<reference evidence="4" key="1">
    <citation type="journal article" date="2019" name="Int. J. Syst. Evol. Microbiol.">
        <title>The Global Catalogue of Microorganisms (GCM) 10K type strain sequencing project: providing services to taxonomists for standard genome sequencing and annotation.</title>
        <authorList>
            <consortium name="The Broad Institute Genomics Platform"/>
            <consortium name="The Broad Institute Genome Sequencing Center for Infectious Disease"/>
            <person name="Wu L."/>
            <person name="Ma J."/>
        </authorList>
    </citation>
    <scope>NUCLEOTIDE SEQUENCE [LARGE SCALE GENOMIC DNA]</scope>
    <source>
        <strain evidence="4">JCM 18423</strain>
    </source>
</reference>
<evidence type="ECO:0000313" key="4">
    <source>
        <dbReference type="Proteomes" id="UP001500227"/>
    </source>
</evidence>